<reference evidence="1 2" key="1">
    <citation type="submission" date="2013-07" db="EMBL/GenBank/DDBJ databases">
        <authorList>
            <person name="Stoco P.H."/>
            <person name="Wagner G."/>
            <person name="Gerber A."/>
            <person name="Zaha A."/>
            <person name="Thompson C."/>
            <person name="Bartholomeu D.C."/>
            <person name="Luckemeyer D.D."/>
            <person name="Bahia D."/>
            <person name="Loreto E."/>
            <person name="Prestes E.B."/>
            <person name="Lima F.M."/>
            <person name="Rodrigues-Luiz G."/>
            <person name="Vallejo G.A."/>
            <person name="Filho J.F."/>
            <person name="Monteiro K.M."/>
            <person name="Tyler K.M."/>
            <person name="de Almeida L.G."/>
            <person name="Ortiz M.F."/>
            <person name="Siervo M.A."/>
            <person name="de Moraes M.H."/>
            <person name="Cunha O.L."/>
            <person name="Mendonca-Neto R."/>
            <person name="Silva R."/>
            <person name="Teixeira S.M."/>
            <person name="Murta S.M."/>
            <person name="Sincero T.C."/>
            <person name="Mendes T.A."/>
            <person name="Urmenyi T.P."/>
            <person name="Silva V.G."/>
            <person name="da Rocha W.D."/>
            <person name="Andersson B."/>
            <person name="Romanha A.J."/>
            <person name="Steindel M."/>
            <person name="de Vasconcelos A.T."/>
            <person name="Grisard E.C."/>
        </authorList>
    </citation>
    <scope>NUCLEOTIDE SEQUENCE [LARGE SCALE GENOMIC DNA]</scope>
    <source>
        <strain evidence="1 2">SC58</strain>
    </source>
</reference>
<protein>
    <submittedName>
        <fullName evidence="1">Uncharacterized protein</fullName>
    </submittedName>
</protein>
<dbReference type="VEuPathDB" id="TriTrypDB:TRSC58_03081"/>
<comment type="caution">
    <text evidence="1">The sequence shown here is derived from an EMBL/GenBank/DDBJ whole genome shotgun (WGS) entry which is preliminary data.</text>
</comment>
<evidence type="ECO:0000313" key="2">
    <source>
        <dbReference type="Proteomes" id="UP000031737"/>
    </source>
</evidence>
<dbReference type="PANTHER" id="PTHR14690:SF0">
    <property type="entry name" value="IQ MOTIF CONTAINING WITH AAA DOMAIN 1"/>
    <property type="match status" value="1"/>
</dbReference>
<proteinExistence type="predicted"/>
<dbReference type="AlphaFoldDB" id="A0A061J7E1"/>
<sequence>MSSLTYEDYYQQALEDLAFIWREDVNVTKVRVAAGGRPRYEQLLQYWVSLYIQYLRTAKRLTSVHDAQLQPQKRYDVRTLLDTCLGRMLELRNLLTVNCGEFVKLDDAMLDTKMIPDDLEVPIPRYFVEDAASELQERRRQIAALQAHYKERRWTRLSPRLLLRGPRRVPTPKLVPA</sequence>
<gene>
    <name evidence="1" type="ORF">TRSC58_03081</name>
</gene>
<dbReference type="EMBL" id="AUPL01003081">
    <property type="protein sequence ID" value="ESL09202.1"/>
    <property type="molecule type" value="Genomic_DNA"/>
</dbReference>
<keyword evidence="2" id="KW-1185">Reference proteome</keyword>
<dbReference type="OrthoDB" id="3046016at2759"/>
<dbReference type="Proteomes" id="UP000031737">
    <property type="component" value="Unassembled WGS sequence"/>
</dbReference>
<name>A0A061J7E1_TRYRA</name>
<accession>A0A061J7E1</accession>
<evidence type="ECO:0000313" key="1">
    <source>
        <dbReference type="EMBL" id="ESL09202.1"/>
    </source>
</evidence>
<organism evidence="1 2">
    <name type="scientific">Trypanosoma rangeli SC58</name>
    <dbReference type="NCBI Taxonomy" id="429131"/>
    <lineage>
        <taxon>Eukaryota</taxon>
        <taxon>Discoba</taxon>
        <taxon>Euglenozoa</taxon>
        <taxon>Kinetoplastea</taxon>
        <taxon>Metakinetoplastina</taxon>
        <taxon>Trypanosomatida</taxon>
        <taxon>Trypanosomatidae</taxon>
        <taxon>Trypanosoma</taxon>
        <taxon>Herpetosoma</taxon>
    </lineage>
</organism>
<dbReference type="InterPro" id="IPR052267">
    <property type="entry name" value="N-DRC_Component"/>
</dbReference>
<dbReference type="PANTHER" id="PTHR14690">
    <property type="entry name" value="IQ MOTIF CONTAINING WITH AAA DOMAIN 1"/>
    <property type="match status" value="1"/>
</dbReference>